<proteinExistence type="predicted"/>
<reference evidence="1" key="1">
    <citation type="submission" date="2023-07" db="EMBL/GenBank/DDBJ databases">
        <title>draft genome sequence of fig (Ficus carica).</title>
        <authorList>
            <person name="Takahashi T."/>
            <person name="Nishimura K."/>
        </authorList>
    </citation>
    <scope>NUCLEOTIDE SEQUENCE</scope>
</reference>
<protein>
    <submittedName>
        <fullName evidence="1">Uncharacterized protein</fullName>
    </submittedName>
</protein>
<keyword evidence="2" id="KW-1185">Reference proteome</keyword>
<sequence>MDGNIPYGDGRQYLGMRMGMKSFSRIESGTGTGEASPPPPLPRYAFIIYVYRKSLTSGIGGETVSTWV</sequence>
<dbReference type="Proteomes" id="UP001187192">
    <property type="component" value="Unassembled WGS sequence"/>
</dbReference>
<name>A0AA88DK87_FICCA</name>
<comment type="caution">
    <text evidence="1">The sequence shown here is derived from an EMBL/GenBank/DDBJ whole genome shotgun (WGS) entry which is preliminary data.</text>
</comment>
<gene>
    <name evidence="1" type="ORF">TIFTF001_023751</name>
</gene>
<dbReference type="AlphaFoldDB" id="A0AA88DK87"/>
<organism evidence="1 2">
    <name type="scientific">Ficus carica</name>
    <name type="common">Common fig</name>
    <dbReference type="NCBI Taxonomy" id="3494"/>
    <lineage>
        <taxon>Eukaryota</taxon>
        <taxon>Viridiplantae</taxon>
        <taxon>Streptophyta</taxon>
        <taxon>Embryophyta</taxon>
        <taxon>Tracheophyta</taxon>
        <taxon>Spermatophyta</taxon>
        <taxon>Magnoliopsida</taxon>
        <taxon>eudicotyledons</taxon>
        <taxon>Gunneridae</taxon>
        <taxon>Pentapetalae</taxon>
        <taxon>rosids</taxon>
        <taxon>fabids</taxon>
        <taxon>Rosales</taxon>
        <taxon>Moraceae</taxon>
        <taxon>Ficeae</taxon>
        <taxon>Ficus</taxon>
    </lineage>
</organism>
<evidence type="ECO:0000313" key="1">
    <source>
        <dbReference type="EMBL" id="GMN54624.1"/>
    </source>
</evidence>
<dbReference type="EMBL" id="BTGU01000052">
    <property type="protein sequence ID" value="GMN54624.1"/>
    <property type="molecule type" value="Genomic_DNA"/>
</dbReference>
<accession>A0AA88DK87</accession>
<evidence type="ECO:0000313" key="2">
    <source>
        <dbReference type="Proteomes" id="UP001187192"/>
    </source>
</evidence>